<feature type="region of interest" description="Disordered" evidence="1">
    <location>
        <begin position="57"/>
        <end position="82"/>
    </location>
</feature>
<dbReference type="AlphaFoldDB" id="A0A7E4VIL2"/>
<proteinExistence type="predicted"/>
<accession>A0A7E4VIL2</accession>
<protein>
    <submittedName>
        <fullName evidence="4">Secreted protein</fullName>
    </submittedName>
</protein>
<evidence type="ECO:0000313" key="4">
    <source>
        <dbReference type="WBParaSite" id="Pan_g21460.t1"/>
    </source>
</evidence>
<sequence>MRFRICILVLVLTVCLRPIEGAPIETIATTPTAAPRRGLGALSASLPFNSKNNAKKFVGEEHGAPGPNPTCPLDGFKHQKTP</sequence>
<evidence type="ECO:0000256" key="2">
    <source>
        <dbReference type="SAM" id="SignalP"/>
    </source>
</evidence>
<reference evidence="3" key="1">
    <citation type="journal article" date="2013" name="Genetics">
        <title>The draft genome and transcriptome of Panagrellus redivivus are shaped by the harsh demands of a free-living lifestyle.</title>
        <authorList>
            <person name="Srinivasan J."/>
            <person name="Dillman A.R."/>
            <person name="Macchietto M.G."/>
            <person name="Heikkinen L."/>
            <person name="Lakso M."/>
            <person name="Fracchia K.M."/>
            <person name="Antoshechkin I."/>
            <person name="Mortazavi A."/>
            <person name="Wong G."/>
            <person name="Sternberg P.W."/>
        </authorList>
    </citation>
    <scope>NUCLEOTIDE SEQUENCE [LARGE SCALE GENOMIC DNA]</scope>
    <source>
        <strain evidence="3">MT8872</strain>
    </source>
</reference>
<feature type="signal peptide" evidence="2">
    <location>
        <begin position="1"/>
        <end position="21"/>
    </location>
</feature>
<organism evidence="3 4">
    <name type="scientific">Panagrellus redivivus</name>
    <name type="common">Microworm</name>
    <dbReference type="NCBI Taxonomy" id="6233"/>
    <lineage>
        <taxon>Eukaryota</taxon>
        <taxon>Metazoa</taxon>
        <taxon>Ecdysozoa</taxon>
        <taxon>Nematoda</taxon>
        <taxon>Chromadorea</taxon>
        <taxon>Rhabditida</taxon>
        <taxon>Tylenchina</taxon>
        <taxon>Panagrolaimomorpha</taxon>
        <taxon>Panagrolaimoidea</taxon>
        <taxon>Panagrolaimidae</taxon>
        <taxon>Panagrellus</taxon>
    </lineage>
</organism>
<keyword evidence="2" id="KW-0732">Signal</keyword>
<reference evidence="4" key="2">
    <citation type="submission" date="2020-10" db="UniProtKB">
        <authorList>
            <consortium name="WormBaseParasite"/>
        </authorList>
    </citation>
    <scope>IDENTIFICATION</scope>
</reference>
<evidence type="ECO:0000256" key="1">
    <source>
        <dbReference type="SAM" id="MobiDB-lite"/>
    </source>
</evidence>
<dbReference type="Proteomes" id="UP000492821">
    <property type="component" value="Unassembled WGS sequence"/>
</dbReference>
<evidence type="ECO:0000313" key="3">
    <source>
        <dbReference type="Proteomes" id="UP000492821"/>
    </source>
</evidence>
<dbReference type="WBParaSite" id="Pan_g21460.t1">
    <property type="protein sequence ID" value="Pan_g21460.t1"/>
    <property type="gene ID" value="Pan_g21460"/>
</dbReference>
<name>A0A7E4VIL2_PANRE</name>
<feature type="chain" id="PRO_5028802766" evidence="2">
    <location>
        <begin position="22"/>
        <end position="82"/>
    </location>
</feature>
<keyword evidence="3" id="KW-1185">Reference proteome</keyword>